<gene>
    <name evidence="2" type="ORF">CC80DRAFT_453974</name>
</gene>
<dbReference type="Proteomes" id="UP000800035">
    <property type="component" value="Unassembled WGS sequence"/>
</dbReference>
<proteinExistence type="predicted"/>
<dbReference type="AlphaFoldDB" id="A0A6A5TGB8"/>
<feature type="region of interest" description="Disordered" evidence="1">
    <location>
        <begin position="798"/>
        <end position="824"/>
    </location>
</feature>
<organism evidence="2 3">
    <name type="scientific">Byssothecium circinans</name>
    <dbReference type="NCBI Taxonomy" id="147558"/>
    <lineage>
        <taxon>Eukaryota</taxon>
        <taxon>Fungi</taxon>
        <taxon>Dikarya</taxon>
        <taxon>Ascomycota</taxon>
        <taxon>Pezizomycotina</taxon>
        <taxon>Dothideomycetes</taxon>
        <taxon>Pleosporomycetidae</taxon>
        <taxon>Pleosporales</taxon>
        <taxon>Massarineae</taxon>
        <taxon>Massarinaceae</taxon>
        <taxon>Byssothecium</taxon>
    </lineage>
</organism>
<feature type="region of interest" description="Disordered" evidence="1">
    <location>
        <begin position="22"/>
        <end position="300"/>
    </location>
</feature>
<evidence type="ECO:0000313" key="3">
    <source>
        <dbReference type="Proteomes" id="UP000800035"/>
    </source>
</evidence>
<feature type="compositionally biased region" description="Low complexity" evidence="1">
    <location>
        <begin position="23"/>
        <end position="48"/>
    </location>
</feature>
<sequence length="917" mass="101303">MESETVPLDTPPAKFSRYRSVRQARVNQAQGQAQAQYQKSLQSDSQQMPPMPPVPSVAPVEPQNPNAISRSMSRYHRRSSNSPAAKAPPLRSATIHVPPLPTTTETANNPRYRALSSSQAQVANNVQPRISNTSRTRVDATPSRTTRDEAKQLMQDEAERHRRIKEKQDMERRTRAKAEQAEREQLERQHREEEEAERLRAEKKAEEAHEAQEARRQHEDKERGKRLQKAESARRVQERDEAACRARAEERPPQSPPVSPPRHGGALGMFRRKADGPSSPGSPPDSSISAKPPHTSHSDRELDYIKAGASFGIDAPISAVNAGDRRVTIVCNKKRILLPVTPDTTAHDLLKSAALCMTEAINPRTDIVIENFHKLGVQRPVRLFEHVRDILNSWDNDNLNDLEIVNALFFGQVQSHLVATDVPNKRPEDASYYMHHSCRPGRWSKRCVTLRSDGQISLSKNEEAKDLDNICHLSDFDIYYPTKKKLKAIKPPKKFCYTIKSQQKSNIFSDESRFAHFFATNDPQTAIRFLSSVQEWRSWHLKHVMGEGQKKAKTPDVKPTVGVLANAKALSCLEQNGTSSHNRSTSVGSYYQLGSFKPLFDADSFGKDIKAVSSANDLGVHRTNTKVMHARKMSTRGRNPPPAAYERSGVLINDVPSVPAEPASSLTENTVRQSDDAFAATGLLGRTYTQKQKALQDREKKNAGPFTEGPSLVSNIDALVAAANESGLNRKTSAESSTHRRTSSDIQRSVSTRIKPLVDLTPQYREPPQHRNKGKGFNPGVASGPLVENATSIEEAVKIPSSTDWRRPATARAHGTHGVGGFDRTKSLKGQGLANFAVNNHDGAPGEADNAFTGGGLLAQAGFSQGHQPVGRGVMDGSKARGPMLDMSENSQFASGSLLADMHRKQAADRRRSVDMG</sequence>
<protein>
    <recommendedName>
        <fullName evidence="4">PH domain-containing protein</fullName>
    </recommendedName>
</protein>
<name>A0A6A5TGB8_9PLEO</name>
<dbReference type="Gene3D" id="2.30.29.30">
    <property type="entry name" value="Pleckstrin-homology domain (PH domain)/Phosphotyrosine-binding domain (PTB)"/>
    <property type="match status" value="1"/>
</dbReference>
<dbReference type="InterPro" id="IPR011993">
    <property type="entry name" value="PH-like_dom_sf"/>
</dbReference>
<feature type="compositionally biased region" description="Polar residues" evidence="1">
    <location>
        <begin position="102"/>
        <end position="135"/>
    </location>
</feature>
<keyword evidence="3" id="KW-1185">Reference proteome</keyword>
<dbReference type="PANTHER" id="PTHR38700">
    <property type="entry name" value="YALI0E22418P"/>
    <property type="match status" value="1"/>
</dbReference>
<accession>A0A6A5TGB8</accession>
<reference evidence="2" key="1">
    <citation type="journal article" date="2020" name="Stud. Mycol.">
        <title>101 Dothideomycetes genomes: a test case for predicting lifestyles and emergence of pathogens.</title>
        <authorList>
            <person name="Haridas S."/>
            <person name="Albert R."/>
            <person name="Binder M."/>
            <person name="Bloem J."/>
            <person name="Labutti K."/>
            <person name="Salamov A."/>
            <person name="Andreopoulos B."/>
            <person name="Baker S."/>
            <person name="Barry K."/>
            <person name="Bills G."/>
            <person name="Bluhm B."/>
            <person name="Cannon C."/>
            <person name="Castanera R."/>
            <person name="Culley D."/>
            <person name="Daum C."/>
            <person name="Ezra D."/>
            <person name="Gonzalez J."/>
            <person name="Henrissat B."/>
            <person name="Kuo A."/>
            <person name="Liang C."/>
            <person name="Lipzen A."/>
            <person name="Lutzoni F."/>
            <person name="Magnuson J."/>
            <person name="Mondo S."/>
            <person name="Nolan M."/>
            <person name="Ohm R."/>
            <person name="Pangilinan J."/>
            <person name="Park H.-J."/>
            <person name="Ramirez L."/>
            <person name="Alfaro M."/>
            <person name="Sun H."/>
            <person name="Tritt A."/>
            <person name="Yoshinaga Y."/>
            <person name="Zwiers L.-H."/>
            <person name="Turgeon B."/>
            <person name="Goodwin S."/>
            <person name="Spatafora J."/>
            <person name="Crous P."/>
            <person name="Grigoriev I."/>
        </authorList>
    </citation>
    <scope>NUCLEOTIDE SEQUENCE</scope>
    <source>
        <strain evidence="2">CBS 675.92</strain>
    </source>
</reference>
<feature type="region of interest" description="Disordered" evidence="1">
    <location>
        <begin position="690"/>
        <end position="711"/>
    </location>
</feature>
<dbReference type="EMBL" id="ML977016">
    <property type="protein sequence ID" value="KAF1951631.1"/>
    <property type="molecule type" value="Genomic_DNA"/>
</dbReference>
<dbReference type="OrthoDB" id="43122at2759"/>
<evidence type="ECO:0000313" key="2">
    <source>
        <dbReference type="EMBL" id="KAF1951631.1"/>
    </source>
</evidence>
<feature type="region of interest" description="Disordered" evidence="1">
    <location>
        <begin position="727"/>
        <end position="783"/>
    </location>
</feature>
<feature type="compositionally biased region" description="Low complexity" evidence="1">
    <location>
        <begin position="276"/>
        <end position="287"/>
    </location>
</feature>
<evidence type="ECO:0008006" key="4">
    <source>
        <dbReference type="Google" id="ProtNLM"/>
    </source>
</evidence>
<feature type="compositionally biased region" description="Basic and acidic residues" evidence="1">
    <location>
        <begin position="166"/>
        <end position="252"/>
    </location>
</feature>
<evidence type="ECO:0000256" key="1">
    <source>
        <dbReference type="SAM" id="MobiDB-lite"/>
    </source>
</evidence>
<dbReference type="PANTHER" id="PTHR38700:SF1">
    <property type="entry name" value="PH DOMAIN-CONTAINING PROTEIN"/>
    <property type="match status" value="1"/>
</dbReference>
<feature type="compositionally biased region" description="Polar residues" evidence="1">
    <location>
        <begin position="727"/>
        <end position="736"/>
    </location>
</feature>
<dbReference type="SUPFAM" id="SSF50729">
    <property type="entry name" value="PH domain-like"/>
    <property type="match status" value="1"/>
</dbReference>